<proteinExistence type="predicted"/>
<dbReference type="Gene3D" id="3.30.300.20">
    <property type="match status" value="1"/>
</dbReference>
<dbReference type="SUPFAM" id="SSF82784">
    <property type="entry name" value="OsmC-like"/>
    <property type="match status" value="1"/>
</dbReference>
<accession>A0A7H2BFF9</accession>
<organism evidence="1 2">
    <name type="scientific">Rothia terrae</name>
    <dbReference type="NCBI Taxonomy" id="396015"/>
    <lineage>
        <taxon>Bacteria</taxon>
        <taxon>Bacillati</taxon>
        <taxon>Actinomycetota</taxon>
        <taxon>Actinomycetes</taxon>
        <taxon>Micrococcales</taxon>
        <taxon>Micrococcaceae</taxon>
        <taxon>Rothia</taxon>
    </lineage>
</organism>
<dbReference type="PANTHER" id="PTHR34352:SF1">
    <property type="entry name" value="PROTEIN YHFA"/>
    <property type="match status" value="1"/>
</dbReference>
<name>A0A7H2BFF9_9MICC</name>
<dbReference type="KEGG" id="rter:IDM49_03805"/>
<dbReference type="PANTHER" id="PTHR34352">
    <property type="entry name" value="PROTEIN YHFA"/>
    <property type="match status" value="1"/>
</dbReference>
<dbReference type="AlphaFoldDB" id="A0A7H2BFF9"/>
<dbReference type="InterPro" id="IPR015946">
    <property type="entry name" value="KH_dom-like_a/b"/>
</dbReference>
<dbReference type="Proteomes" id="UP000516404">
    <property type="component" value="Chromosome"/>
</dbReference>
<dbReference type="InterPro" id="IPR036102">
    <property type="entry name" value="OsmC/Ohrsf"/>
</dbReference>
<dbReference type="Pfam" id="PF02566">
    <property type="entry name" value="OsmC"/>
    <property type="match status" value="1"/>
</dbReference>
<evidence type="ECO:0000313" key="2">
    <source>
        <dbReference type="Proteomes" id="UP000516404"/>
    </source>
</evidence>
<evidence type="ECO:0000313" key="1">
    <source>
        <dbReference type="EMBL" id="QNV38405.1"/>
    </source>
</evidence>
<protein>
    <submittedName>
        <fullName evidence="1">OsmC family protein</fullName>
    </submittedName>
</protein>
<dbReference type="GeneID" id="96623351"/>
<dbReference type="RefSeq" id="WP_168614981.1">
    <property type="nucleotide sequence ID" value="NZ_BAAAOX010000010.1"/>
</dbReference>
<reference evidence="1 2" key="1">
    <citation type="submission" date="2020-09" db="EMBL/GenBank/DDBJ databases">
        <title>Investigation of environmental microbes.</title>
        <authorList>
            <person name="Ou Y."/>
            <person name="Kang Q."/>
        </authorList>
    </citation>
    <scope>NUCLEOTIDE SEQUENCE [LARGE SCALE GENOMIC DNA]</scope>
    <source>
        <strain evidence="1 2">KJZ-14</strain>
    </source>
</reference>
<keyword evidence="2" id="KW-1185">Reference proteome</keyword>
<sequence length="148" mass="16077">MSENNERAQDPNYRAVKVERVGQKHYRATNKNGDTLDFGQGEGMLTPVELLLAAIAGCSSVDVDVVTSRRSEPETFEVLSSGIRKDDNGAVSLDDIEVSFNVKFPADADGEKAQGMVDRLIKLSAEKDCTVSRTVEHGASVNFINENA</sequence>
<dbReference type="InterPro" id="IPR003718">
    <property type="entry name" value="OsmC/Ohr_fam"/>
</dbReference>
<gene>
    <name evidence="1" type="ORF">IDM49_03805</name>
</gene>
<dbReference type="EMBL" id="CP061539">
    <property type="protein sequence ID" value="QNV38405.1"/>
    <property type="molecule type" value="Genomic_DNA"/>
</dbReference>